<sequence>MARPVEFDENKVLTNAMEQFWKEGYEASSVQKLLDCTGINRGTLYNSFGDKETFFKSCVDQYNRLGAKQIEATLGNEALKPWDAITAYLDATVVDVSNKHRSLGCLLVNSLCESINYDKEMKKVVRSSQATIRKALLARVKEAHKAGKIKKGFSAEFATDVILNTLFGARVNSRDGKNAKQLKELLDFSVSALKK</sequence>
<reference evidence="6 7" key="1">
    <citation type="submission" date="2015-10" db="EMBL/GenBank/DDBJ databases">
        <title>Metagenome-Assembled Genomes uncover a global brackish microbiome.</title>
        <authorList>
            <person name="Hugerth L.W."/>
            <person name="Larsson J."/>
            <person name="Alneberg J."/>
            <person name="Lindh M.V."/>
            <person name="Legrand C."/>
            <person name="Pinhassi J."/>
            <person name="Andersson A.F."/>
        </authorList>
    </citation>
    <scope>NUCLEOTIDE SEQUENCE [LARGE SCALE GENOMIC DNA]</scope>
    <source>
        <strain evidence="6">BACL4 MAG-120507-bin80</strain>
    </source>
</reference>
<gene>
    <name evidence="6" type="ORF">ABR69_01270</name>
</gene>
<dbReference type="AlphaFoldDB" id="A0A0R2SH80"/>
<name>A0A0R2SH80_9GAMM</name>
<keyword evidence="2 4" id="KW-0238">DNA-binding</keyword>
<feature type="domain" description="HTH tetR-type" evidence="5">
    <location>
        <begin position="6"/>
        <end position="66"/>
    </location>
</feature>
<dbReference type="Gene3D" id="1.10.10.60">
    <property type="entry name" value="Homeodomain-like"/>
    <property type="match status" value="1"/>
</dbReference>
<evidence type="ECO:0000256" key="2">
    <source>
        <dbReference type="ARBA" id="ARBA00023125"/>
    </source>
</evidence>
<dbReference type="EMBL" id="LIBB01000052">
    <property type="protein sequence ID" value="KRO72690.1"/>
    <property type="molecule type" value="Genomic_DNA"/>
</dbReference>
<organism evidence="6 7">
    <name type="scientific">OM182 bacterium BACL3 MAG-120507-bin80</name>
    <dbReference type="NCBI Taxonomy" id="1655577"/>
    <lineage>
        <taxon>Bacteria</taxon>
        <taxon>Pseudomonadati</taxon>
        <taxon>Pseudomonadota</taxon>
        <taxon>Gammaproteobacteria</taxon>
        <taxon>OMG group</taxon>
        <taxon>OM182 clade</taxon>
    </lineage>
</organism>
<dbReference type="Pfam" id="PF00440">
    <property type="entry name" value="TetR_N"/>
    <property type="match status" value="1"/>
</dbReference>
<evidence type="ECO:0000313" key="7">
    <source>
        <dbReference type="Proteomes" id="UP000051934"/>
    </source>
</evidence>
<proteinExistence type="predicted"/>
<dbReference type="InterPro" id="IPR001647">
    <property type="entry name" value="HTH_TetR"/>
</dbReference>
<keyword evidence="1" id="KW-0805">Transcription regulation</keyword>
<dbReference type="PANTHER" id="PTHR47506">
    <property type="entry name" value="TRANSCRIPTIONAL REGULATORY PROTEIN"/>
    <property type="match status" value="1"/>
</dbReference>
<dbReference type="Proteomes" id="UP000051934">
    <property type="component" value="Unassembled WGS sequence"/>
</dbReference>
<feature type="DNA-binding region" description="H-T-H motif" evidence="4">
    <location>
        <begin position="29"/>
        <end position="48"/>
    </location>
</feature>
<dbReference type="Gene3D" id="1.10.357.10">
    <property type="entry name" value="Tetracycline Repressor, domain 2"/>
    <property type="match status" value="1"/>
</dbReference>
<evidence type="ECO:0000259" key="5">
    <source>
        <dbReference type="PROSITE" id="PS50977"/>
    </source>
</evidence>
<dbReference type="SUPFAM" id="SSF46689">
    <property type="entry name" value="Homeodomain-like"/>
    <property type="match status" value="1"/>
</dbReference>
<dbReference type="PROSITE" id="PS50977">
    <property type="entry name" value="HTH_TETR_2"/>
    <property type="match status" value="1"/>
</dbReference>
<dbReference type="SUPFAM" id="SSF48498">
    <property type="entry name" value="Tetracyclin repressor-like, C-terminal domain"/>
    <property type="match status" value="1"/>
</dbReference>
<protein>
    <recommendedName>
        <fullName evidence="5">HTH tetR-type domain-containing protein</fullName>
    </recommendedName>
</protein>
<evidence type="ECO:0000256" key="3">
    <source>
        <dbReference type="ARBA" id="ARBA00023163"/>
    </source>
</evidence>
<dbReference type="InterPro" id="IPR036271">
    <property type="entry name" value="Tet_transcr_reg_TetR-rel_C_sf"/>
</dbReference>
<keyword evidence="3" id="KW-0804">Transcription</keyword>
<accession>A0A0R2SH80</accession>
<evidence type="ECO:0000313" key="6">
    <source>
        <dbReference type="EMBL" id="KRO72690.1"/>
    </source>
</evidence>
<comment type="caution">
    <text evidence="6">The sequence shown here is derived from an EMBL/GenBank/DDBJ whole genome shotgun (WGS) entry which is preliminary data.</text>
</comment>
<evidence type="ECO:0000256" key="1">
    <source>
        <dbReference type="ARBA" id="ARBA00023015"/>
    </source>
</evidence>
<evidence type="ECO:0000256" key="4">
    <source>
        <dbReference type="PROSITE-ProRule" id="PRU00335"/>
    </source>
</evidence>
<dbReference type="InterPro" id="IPR009057">
    <property type="entry name" value="Homeodomain-like_sf"/>
</dbReference>
<dbReference type="PANTHER" id="PTHR47506:SF10">
    <property type="entry name" value="TRANSCRIPTIONAL REGULATORY PROTEIN"/>
    <property type="match status" value="1"/>
</dbReference>
<dbReference type="GO" id="GO:0003677">
    <property type="term" value="F:DNA binding"/>
    <property type="evidence" value="ECO:0007669"/>
    <property type="project" value="UniProtKB-UniRule"/>
</dbReference>